<evidence type="ECO:0000313" key="2">
    <source>
        <dbReference type="EMBL" id="EPE03739.1"/>
    </source>
</evidence>
<organism evidence="2 3">
    <name type="scientific">Ophiostoma piceae (strain UAMH 11346)</name>
    <name type="common">Sap stain fungus</name>
    <dbReference type="NCBI Taxonomy" id="1262450"/>
    <lineage>
        <taxon>Eukaryota</taxon>
        <taxon>Fungi</taxon>
        <taxon>Dikarya</taxon>
        <taxon>Ascomycota</taxon>
        <taxon>Pezizomycotina</taxon>
        <taxon>Sordariomycetes</taxon>
        <taxon>Sordariomycetidae</taxon>
        <taxon>Ophiostomatales</taxon>
        <taxon>Ophiostomataceae</taxon>
        <taxon>Ophiostoma</taxon>
    </lineage>
</organism>
<feature type="region of interest" description="Disordered" evidence="1">
    <location>
        <begin position="66"/>
        <end position="85"/>
    </location>
</feature>
<feature type="region of interest" description="Disordered" evidence="1">
    <location>
        <begin position="105"/>
        <end position="164"/>
    </location>
</feature>
<protein>
    <submittedName>
        <fullName evidence="2">Uncharacterized protein</fullName>
    </submittedName>
</protein>
<dbReference type="EMBL" id="KE148165">
    <property type="protein sequence ID" value="EPE03739.1"/>
    <property type="molecule type" value="Genomic_DNA"/>
</dbReference>
<feature type="compositionally biased region" description="Polar residues" evidence="1">
    <location>
        <begin position="151"/>
        <end position="164"/>
    </location>
</feature>
<feature type="region of interest" description="Disordered" evidence="1">
    <location>
        <begin position="191"/>
        <end position="337"/>
    </location>
</feature>
<feature type="compositionally biased region" description="Polar residues" evidence="1">
    <location>
        <begin position="300"/>
        <end position="309"/>
    </location>
</feature>
<proteinExistence type="predicted"/>
<dbReference type="Proteomes" id="UP000016923">
    <property type="component" value="Unassembled WGS sequence"/>
</dbReference>
<accession>S3BR74</accession>
<sequence length="337" mass="35263">MIRLRPTTLCVTIEEVHCLDLRQAQSSPPRVVCMPSRTQRIFGKDAHHCVPQTGVSVAGQSLPACEAGHGLQSSDEHGAGGSDPQAQLQVVGEDVVMTTNEMAPLAATPPRTRLVRPHSASTLGYSPKQEELAAMGRESGPPEAMGARTLASPSDSQAAALQWGSDSVSLGQECISDNSVSINALQPGGGPGLPSLAGAAYGSPSRSRPMGRRREGAEGSHSSSDVSIGGMCPEAEDRPGSVSDASDSAEGSNSSPLPAPPSPPEPSVRSTPQTPTSATPYSLRRRYVGAFTAPVRSSRMDTSGSNGALSPSRRRSHRRRRRRQYVTAVETQEAPAE</sequence>
<evidence type="ECO:0000256" key="1">
    <source>
        <dbReference type="SAM" id="MobiDB-lite"/>
    </source>
</evidence>
<gene>
    <name evidence="2" type="ORF">F503_06445</name>
</gene>
<feature type="compositionally biased region" description="Pro residues" evidence="1">
    <location>
        <begin position="257"/>
        <end position="266"/>
    </location>
</feature>
<keyword evidence="3" id="KW-1185">Reference proteome</keyword>
<dbReference type="AlphaFoldDB" id="S3BR74"/>
<dbReference type="VEuPathDB" id="FungiDB:F503_06445"/>
<reference evidence="2 3" key="1">
    <citation type="journal article" date="2013" name="BMC Genomics">
        <title>The genome and transcriptome of the pine saprophyte Ophiostoma piceae, and a comparison with the bark beetle-associated pine pathogen Grosmannia clavigera.</title>
        <authorList>
            <person name="Haridas S."/>
            <person name="Wang Y."/>
            <person name="Lim L."/>
            <person name="Massoumi Alamouti S."/>
            <person name="Jackman S."/>
            <person name="Docking R."/>
            <person name="Robertson G."/>
            <person name="Birol I."/>
            <person name="Bohlmann J."/>
            <person name="Breuil C."/>
        </authorList>
    </citation>
    <scope>NUCLEOTIDE SEQUENCE [LARGE SCALE GENOMIC DNA]</scope>
    <source>
        <strain evidence="2 3">UAMH 11346</strain>
    </source>
</reference>
<feature type="compositionally biased region" description="Basic residues" evidence="1">
    <location>
        <begin position="312"/>
        <end position="324"/>
    </location>
</feature>
<feature type="compositionally biased region" description="Low complexity" evidence="1">
    <location>
        <begin position="193"/>
        <end position="208"/>
    </location>
</feature>
<evidence type="ECO:0000313" key="3">
    <source>
        <dbReference type="Proteomes" id="UP000016923"/>
    </source>
</evidence>
<dbReference type="HOGENOM" id="CLU_824121_0_0_1"/>
<name>S3BR74_OPHP1</name>